<dbReference type="SUPFAM" id="SSF101690">
    <property type="entry name" value="PAZ domain"/>
    <property type="match status" value="1"/>
</dbReference>
<dbReference type="Gene3D" id="3.30.420.10">
    <property type="entry name" value="Ribonuclease H-like superfamily/Ribonuclease H"/>
    <property type="match status" value="1"/>
</dbReference>
<organism evidence="6 7">
    <name type="scientific">Camellia sinensis</name>
    <name type="common">Tea plant</name>
    <name type="synonym">Thea sinensis</name>
    <dbReference type="NCBI Taxonomy" id="4442"/>
    <lineage>
        <taxon>Eukaryota</taxon>
        <taxon>Viridiplantae</taxon>
        <taxon>Streptophyta</taxon>
        <taxon>Embryophyta</taxon>
        <taxon>Tracheophyta</taxon>
        <taxon>Spermatophyta</taxon>
        <taxon>Magnoliopsida</taxon>
        <taxon>eudicotyledons</taxon>
        <taxon>Gunneridae</taxon>
        <taxon>Pentapetalae</taxon>
        <taxon>asterids</taxon>
        <taxon>Ericales</taxon>
        <taxon>Theaceae</taxon>
        <taxon>Camellia</taxon>
    </lineage>
</organism>
<dbReference type="GO" id="GO:0051607">
    <property type="term" value="P:defense response to virus"/>
    <property type="evidence" value="ECO:0007669"/>
    <property type="project" value="UniProtKB-ARBA"/>
</dbReference>
<proteinExistence type="inferred from homology"/>
<dbReference type="CDD" id="cd02846">
    <property type="entry name" value="PAZ_argonaute_like"/>
    <property type="match status" value="1"/>
</dbReference>
<evidence type="ECO:0000256" key="3">
    <source>
        <dbReference type="ARBA" id="ARBA00023274"/>
    </source>
</evidence>
<reference evidence="6 7" key="2">
    <citation type="submission" date="2020-07" db="EMBL/GenBank/DDBJ databases">
        <title>Genome assembly of wild tea tree DASZ reveals pedigree and selection history of tea varieties.</title>
        <authorList>
            <person name="Zhang W."/>
        </authorList>
    </citation>
    <scope>NUCLEOTIDE SEQUENCE [LARGE SCALE GENOMIC DNA]</scope>
    <source>
        <strain evidence="7">cv. G240</strain>
        <tissue evidence="6">Leaf</tissue>
    </source>
</reference>
<dbReference type="Pfam" id="PF02170">
    <property type="entry name" value="PAZ"/>
    <property type="match status" value="1"/>
</dbReference>
<keyword evidence="2" id="KW-0678">Repressor</keyword>
<dbReference type="SMART" id="SM00950">
    <property type="entry name" value="Piwi"/>
    <property type="match status" value="1"/>
</dbReference>
<dbReference type="Pfam" id="PF02171">
    <property type="entry name" value="Piwi"/>
    <property type="match status" value="1"/>
</dbReference>
<evidence type="ECO:0008006" key="8">
    <source>
        <dbReference type="Google" id="ProtNLM"/>
    </source>
</evidence>
<reference evidence="7" key="1">
    <citation type="journal article" date="2020" name="Nat. Commun.">
        <title>Genome assembly of wild tea tree DASZ reveals pedigree and selection history of tea varieties.</title>
        <authorList>
            <person name="Zhang W."/>
            <person name="Zhang Y."/>
            <person name="Qiu H."/>
            <person name="Guo Y."/>
            <person name="Wan H."/>
            <person name="Zhang X."/>
            <person name="Scossa F."/>
            <person name="Alseekh S."/>
            <person name="Zhang Q."/>
            <person name="Wang P."/>
            <person name="Xu L."/>
            <person name="Schmidt M.H."/>
            <person name="Jia X."/>
            <person name="Li D."/>
            <person name="Zhu A."/>
            <person name="Guo F."/>
            <person name="Chen W."/>
            <person name="Ni D."/>
            <person name="Usadel B."/>
            <person name="Fernie A.R."/>
            <person name="Wen W."/>
        </authorList>
    </citation>
    <scope>NUCLEOTIDE SEQUENCE [LARGE SCALE GENOMIC DNA]</scope>
    <source>
        <strain evidence="7">cv. G240</strain>
    </source>
</reference>
<dbReference type="SUPFAM" id="SSF53098">
    <property type="entry name" value="Ribonuclease H-like"/>
    <property type="match status" value="1"/>
</dbReference>
<dbReference type="PROSITE" id="PS50821">
    <property type="entry name" value="PAZ"/>
    <property type="match status" value="1"/>
</dbReference>
<dbReference type="InterPro" id="IPR003165">
    <property type="entry name" value="Piwi"/>
</dbReference>
<dbReference type="AlphaFoldDB" id="A0A7J7GCF8"/>
<evidence type="ECO:0000256" key="2">
    <source>
        <dbReference type="ARBA" id="ARBA00022491"/>
    </source>
</evidence>
<dbReference type="Proteomes" id="UP000593564">
    <property type="component" value="Unassembled WGS sequence"/>
</dbReference>
<accession>A0A7J7GCF8</accession>
<feature type="domain" description="PAZ" evidence="4">
    <location>
        <begin position="1"/>
        <end position="97"/>
    </location>
</feature>
<dbReference type="GO" id="GO:1990904">
    <property type="term" value="C:ribonucleoprotein complex"/>
    <property type="evidence" value="ECO:0007669"/>
    <property type="project" value="UniProtKB-KW"/>
</dbReference>
<evidence type="ECO:0000259" key="5">
    <source>
        <dbReference type="PROSITE" id="PS50822"/>
    </source>
</evidence>
<dbReference type="EMBL" id="JACBKZ010000012">
    <property type="protein sequence ID" value="KAF5937661.1"/>
    <property type="molecule type" value="Genomic_DNA"/>
</dbReference>
<evidence type="ECO:0000313" key="6">
    <source>
        <dbReference type="EMBL" id="KAF5937661.1"/>
    </source>
</evidence>
<dbReference type="PANTHER" id="PTHR22891">
    <property type="entry name" value="EUKARYOTIC TRANSLATION INITIATION FACTOR 2C"/>
    <property type="match status" value="1"/>
</dbReference>
<dbReference type="InterPro" id="IPR036085">
    <property type="entry name" value="PAZ_dom_sf"/>
</dbReference>
<dbReference type="InterPro" id="IPR036397">
    <property type="entry name" value="RNaseH_sf"/>
</dbReference>
<dbReference type="Gene3D" id="3.40.50.2300">
    <property type="match status" value="1"/>
</dbReference>
<dbReference type="GO" id="GO:0003723">
    <property type="term" value="F:RNA binding"/>
    <property type="evidence" value="ECO:0007669"/>
    <property type="project" value="InterPro"/>
</dbReference>
<dbReference type="PROSITE" id="PS50822">
    <property type="entry name" value="PIWI"/>
    <property type="match status" value="1"/>
</dbReference>
<comment type="caution">
    <text evidence="6">The sequence shown here is derived from an EMBL/GenBank/DDBJ whole genome shotgun (WGS) entry which is preliminary data.</text>
</comment>
<keyword evidence="3" id="KW-0687">Ribonucleoprotein</keyword>
<evidence type="ECO:0000259" key="4">
    <source>
        <dbReference type="PROSITE" id="PS50821"/>
    </source>
</evidence>
<evidence type="ECO:0000256" key="1">
    <source>
        <dbReference type="ARBA" id="ARBA00008201"/>
    </source>
</evidence>
<name>A0A7J7GCF8_CAMSI</name>
<keyword evidence="7" id="KW-1185">Reference proteome</keyword>
<protein>
    <recommendedName>
        <fullName evidence="8">Piwi domain-containing protein</fullName>
    </recommendedName>
</protein>
<evidence type="ECO:0000313" key="7">
    <source>
        <dbReference type="Proteomes" id="UP000593564"/>
    </source>
</evidence>
<sequence length="450" mass="51411">MLIIAYQAVSVKKALKMVKAELIHSEDVKQHKISSVSVQPTSQLTFTFGDTRTQTSVVKYFREKYDITLNFTALPALLAGSDSTPIYLPMEYHQLALAFSFLQLCKIVPGQRYSKRLNDRQVSALLKATCLRPNDRERSINQMVRHNNYNTDKFVNEFGLRVRTELTPKMVNGGKVKFLDSVRIWLTCARDFNPMPLLPIRSAHPAYIEKTLLEIHQQSNAQLASAGKLLQLLIIILPDATGTYGKIKRVCETELGIISQCCHPKQASKCQKQYLENVALKINVKAGGRNNGLLNALSRKIPYVTDMPTIIFGADVVHPQPGSNARPSIAAICCQHLLCDLLVVASMDWPEDPQRGMVHSGMIRELLIAFRRSTGHRSHRIIFYRDGVCEGQFNQVLLYEMDAIRKVYIIRLQSNFLNNHVFYFLFLYGTSFSRHVFHWRKIIYRQLPLW</sequence>
<dbReference type="InterPro" id="IPR012337">
    <property type="entry name" value="RNaseH-like_sf"/>
</dbReference>
<feature type="domain" description="Piwi" evidence="5">
    <location>
        <begin position="232"/>
        <end position="406"/>
    </location>
</feature>
<dbReference type="InterPro" id="IPR003100">
    <property type="entry name" value="PAZ_dom"/>
</dbReference>
<gene>
    <name evidence="6" type="ORF">HYC85_025167</name>
</gene>
<dbReference type="Gene3D" id="2.170.260.10">
    <property type="entry name" value="paz domain"/>
    <property type="match status" value="1"/>
</dbReference>
<comment type="similarity">
    <text evidence="1">Belongs to the argonaute family. Ago subfamily.</text>
</comment>